<dbReference type="InterPro" id="IPR035595">
    <property type="entry name" value="UDP_glycos_trans_CS"/>
</dbReference>
<evidence type="ECO:0000256" key="3">
    <source>
        <dbReference type="SAM" id="MobiDB-lite"/>
    </source>
</evidence>
<dbReference type="Proteomes" id="UP000775213">
    <property type="component" value="Unassembled WGS sequence"/>
</dbReference>
<keyword evidence="2" id="KW-0808">Transferase</keyword>
<organism evidence="4 5">
    <name type="scientific">Dendrobium chrysotoxum</name>
    <name type="common">Orchid</name>
    <dbReference type="NCBI Taxonomy" id="161865"/>
    <lineage>
        <taxon>Eukaryota</taxon>
        <taxon>Viridiplantae</taxon>
        <taxon>Streptophyta</taxon>
        <taxon>Embryophyta</taxon>
        <taxon>Tracheophyta</taxon>
        <taxon>Spermatophyta</taxon>
        <taxon>Magnoliopsida</taxon>
        <taxon>Liliopsida</taxon>
        <taxon>Asparagales</taxon>
        <taxon>Orchidaceae</taxon>
        <taxon>Epidendroideae</taxon>
        <taxon>Malaxideae</taxon>
        <taxon>Dendrobiinae</taxon>
        <taxon>Dendrobium</taxon>
    </lineage>
</organism>
<evidence type="ECO:0000313" key="5">
    <source>
        <dbReference type="Proteomes" id="UP000775213"/>
    </source>
</evidence>
<dbReference type="InterPro" id="IPR002213">
    <property type="entry name" value="UDP_glucos_trans"/>
</dbReference>
<dbReference type="CDD" id="cd03784">
    <property type="entry name" value="GT1_Gtf-like"/>
    <property type="match status" value="1"/>
</dbReference>
<comment type="similarity">
    <text evidence="1">Belongs to the UDP-glycosyltransferase family.</text>
</comment>
<dbReference type="GO" id="GO:0035251">
    <property type="term" value="F:UDP-glucosyltransferase activity"/>
    <property type="evidence" value="ECO:0007669"/>
    <property type="project" value="TreeGrafter"/>
</dbReference>
<dbReference type="Pfam" id="PF00201">
    <property type="entry name" value="UDPGT"/>
    <property type="match status" value="1"/>
</dbReference>
<evidence type="ECO:0000256" key="1">
    <source>
        <dbReference type="ARBA" id="ARBA00009995"/>
    </source>
</evidence>
<dbReference type="EMBL" id="JAGFBR010000018">
    <property type="protein sequence ID" value="KAH0449422.1"/>
    <property type="molecule type" value="Genomic_DNA"/>
</dbReference>
<feature type="region of interest" description="Disordered" evidence="3">
    <location>
        <begin position="1"/>
        <end position="29"/>
    </location>
</feature>
<name>A0AAV7G190_DENCH</name>
<keyword evidence="5" id="KW-1185">Reference proteome</keyword>
<evidence type="ECO:0000313" key="4">
    <source>
        <dbReference type="EMBL" id="KAH0449422.1"/>
    </source>
</evidence>
<feature type="compositionally biased region" description="Basic and acidic residues" evidence="3">
    <location>
        <begin position="1"/>
        <end position="12"/>
    </location>
</feature>
<proteinExistence type="inferred from homology"/>
<dbReference type="FunFam" id="3.40.50.2000:FF:000063">
    <property type="entry name" value="Glycosyltransferase"/>
    <property type="match status" value="1"/>
</dbReference>
<dbReference type="PANTHER" id="PTHR48047:SF19">
    <property type="entry name" value="GLYCOSYLTRANSFERASE"/>
    <property type="match status" value="1"/>
</dbReference>
<comment type="caution">
    <text evidence="4">The sequence shown here is derived from an EMBL/GenBank/DDBJ whole genome shotgun (WGS) entry which is preliminary data.</text>
</comment>
<gene>
    <name evidence="4" type="ORF">IEQ34_020114</name>
</gene>
<accession>A0AAV7G190</accession>
<protein>
    <recommendedName>
        <fullName evidence="6">UDP-glycosyltransferases domain-containing protein</fullName>
    </recommendedName>
</protein>
<dbReference type="SUPFAM" id="SSF53756">
    <property type="entry name" value="UDP-Glycosyltransferase/glycogen phosphorylase"/>
    <property type="match status" value="1"/>
</dbReference>
<dbReference type="PANTHER" id="PTHR48047">
    <property type="entry name" value="GLYCOSYLTRANSFERASE"/>
    <property type="match status" value="1"/>
</dbReference>
<evidence type="ECO:0000256" key="2">
    <source>
        <dbReference type="ARBA" id="ARBA00022679"/>
    </source>
</evidence>
<sequence>MGGREGRGRGGKEEEEGHEPGLFLGPDSVWKSGAAAGELRSSRTAVSAAGISLDSNWRSEGTGGWRDASGQQNRKLWTVGQLGTLLSWSASGWYQSHLSGMTDKGKEPASDEARSIDALWANQAKIMRQLETLSADLQRLTIDMHQNLKRELWARERKGGVCKRGRRSLWASRECERGFSHGCSSELALEFLQESRFVLREALGRRRPFWCQKTRLLRRTGKGESDSRFFASPEAAMEAAISQETSPQPLLRGFFFPLLSPGHMIPLIDIAKLLSRRGVSATIVTTTGNEPLARPAIDRANSYSSLTGALPIELILLPFPPSAADLLQSHNRENLTNLPPSDFNHLFTAIAALRPSLHDLLRRQGADFLISDVVHIWTADLAIELGIPHIVFSGHGAFPICVHESVALMNPLERFSDDDTCPIILDDLPNNIELTKPEISEIFNYPPMLQLMKQAEEKSFGIVVNSFYELEPAYADIFRRGRAGRGAWLVGPVSLSNAADDQIGRADRGSRAHPDTDRLMSWLDAQPARSVVYACFGSLCQLDGAQMRETAIGLEKSGQRFIWAVRDWQGAAAEQSGWLPEGFEERVEGKGWVVRGWAPQVAILGHVAVGAFVTHCGWNSTLEGVSAGVPLVAWPLMYEQFVNERLITDVLRVGVRVRKGATRATADEVAVAVGRVMGDGEEAEGFRSRAKEFAALAWRAMEVGGSSYEDVGRMVEELKAQENVSNLEPILGGENVPIDVNCNAQCIESLHETNSPVSDVGLSVGPDFSHSNEVFVDVVPAQANFSFTSLMADIVGIKDSSNLVELAGSGAEGACGNDLLQTPLDEIAPLVVASGSCPEEVDKGLCDVNIVVVNELSSDLVPFVESHMASVELAMSPSPVGPVGSEPLVDVPIAIISSNALKAYLVSRSGENLVE</sequence>
<dbReference type="AlphaFoldDB" id="A0AAV7G190"/>
<dbReference type="PROSITE" id="PS00375">
    <property type="entry name" value="UDPGT"/>
    <property type="match status" value="1"/>
</dbReference>
<evidence type="ECO:0008006" key="6">
    <source>
        <dbReference type="Google" id="ProtNLM"/>
    </source>
</evidence>
<dbReference type="Gene3D" id="3.40.50.2000">
    <property type="entry name" value="Glycogen Phosphorylase B"/>
    <property type="match status" value="2"/>
</dbReference>
<reference evidence="4 5" key="1">
    <citation type="journal article" date="2021" name="Hortic Res">
        <title>Chromosome-scale assembly of the Dendrobium chrysotoxum genome enhances the understanding of orchid evolution.</title>
        <authorList>
            <person name="Zhang Y."/>
            <person name="Zhang G.Q."/>
            <person name="Zhang D."/>
            <person name="Liu X.D."/>
            <person name="Xu X.Y."/>
            <person name="Sun W.H."/>
            <person name="Yu X."/>
            <person name="Zhu X."/>
            <person name="Wang Z.W."/>
            <person name="Zhao X."/>
            <person name="Zhong W.Y."/>
            <person name="Chen H."/>
            <person name="Yin W.L."/>
            <person name="Huang T."/>
            <person name="Niu S.C."/>
            <person name="Liu Z.J."/>
        </authorList>
    </citation>
    <scope>NUCLEOTIDE SEQUENCE [LARGE SCALE GENOMIC DNA]</scope>
    <source>
        <strain evidence="4">Lindl</strain>
    </source>
</reference>